<evidence type="ECO:0000259" key="2">
    <source>
        <dbReference type="Pfam" id="PF13460"/>
    </source>
</evidence>
<dbReference type="InterPro" id="IPR016040">
    <property type="entry name" value="NAD(P)-bd_dom"/>
</dbReference>
<protein>
    <recommendedName>
        <fullName evidence="2">NAD(P)-binding domain-containing protein</fullName>
    </recommendedName>
</protein>
<reference evidence="3 4" key="1">
    <citation type="journal article" date="2016" name="Mol. Biol. Evol.">
        <title>Comparative Genomics of Early-Diverging Mushroom-Forming Fungi Provides Insights into the Origins of Lignocellulose Decay Capabilities.</title>
        <authorList>
            <person name="Nagy L.G."/>
            <person name="Riley R."/>
            <person name="Tritt A."/>
            <person name="Adam C."/>
            <person name="Daum C."/>
            <person name="Floudas D."/>
            <person name="Sun H."/>
            <person name="Yadav J.S."/>
            <person name="Pangilinan J."/>
            <person name="Larsson K.H."/>
            <person name="Matsuura K."/>
            <person name="Barry K."/>
            <person name="Labutti K."/>
            <person name="Kuo R."/>
            <person name="Ohm R.A."/>
            <person name="Bhattacharya S.S."/>
            <person name="Shirouzu T."/>
            <person name="Yoshinaga Y."/>
            <person name="Martin F.M."/>
            <person name="Grigoriev I.V."/>
            <person name="Hibbett D.S."/>
        </authorList>
    </citation>
    <scope>NUCLEOTIDE SEQUENCE [LARGE SCALE GENOMIC DNA]</scope>
    <source>
        <strain evidence="3 4">HHB14362 ss-1</strain>
    </source>
</reference>
<feature type="domain" description="NAD(P)-binding" evidence="2">
    <location>
        <begin position="7"/>
        <end position="174"/>
    </location>
</feature>
<dbReference type="Proteomes" id="UP000076761">
    <property type="component" value="Unassembled WGS sequence"/>
</dbReference>
<dbReference type="Pfam" id="PF13460">
    <property type="entry name" value="NAD_binding_10"/>
    <property type="match status" value="1"/>
</dbReference>
<dbReference type="OrthoDB" id="63935at2759"/>
<dbReference type="EMBL" id="KV425644">
    <property type="protein sequence ID" value="KZT19324.1"/>
    <property type="molecule type" value="Genomic_DNA"/>
</dbReference>
<proteinExistence type="inferred from homology"/>
<dbReference type="InterPro" id="IPR051606">
    <property type="entry name" value="Polyketide_Oxido-like"/>
</dbReference>
<dbReference type="GO" id="GO:0042602">
    <property type="term" value="F:riboflavin reductase (NADPH) activity"/>
    <property type="evidence" value="ECO:0007669"/>
    <property type="project" value="TreeGrafter"/>
</dbReference>
<dbReference type="Gene3D" id="3.40.50.720">
    <property type="entry name" value="NAD(P)-binding Rossmann-like Domain"/>
    <property type="match status" value="1"/>
</dbReference>
<evidence type="ECO:0000256" key="1">
    <source>
        <dbReference type="ARBA" id="ARBA00038376"/>
    </source>
</evidence>
<organism evidence="3 4">
    <name type="scientific">Neolentinus lepideus HHB14362 ss-1</name>
    <dbReference type="NCBI Taxonomy" id="1314782"/>
    <lineage>
        <taxon>Eukaryota</taxon>
        <taxon>Fungi</taxon>
        <taxon>Dikarya</taxon>
        <taxon>Basidiomycota</taxon>
        <taxon>Agaricomycotina</taxon>
        <taxon>Agaricomycetes</taxon>
        <taxon>Gloeophyllales</taxon>
        <taxon>Gloeophyllaceae</taxon>
        <taxon>Neolentinus</taxon>
    </lineage>
</organism>
<dbReference type="SUPFAM" id="SSF51735">
    <property type="entry name" value="NAD(P)-binding Rossmann-fold domains"/>
    <property type="match status" value="1"/>
</dbReference>
<dbReference type="STRING" id="1314782.A0A165N8Z1"/>
<gene>
    <name evidence="3" type="ORF">NEOLEDRAFT_1102403</name>
</gene>
<keyword evidence="4" id="KW-1185">Reference proteome</keyword>
<accession>A0A165N8Z1</accession>
<dbReference type="GO" id="GO:0004074">
    <property type="term" value="F:biliverdin reductase [NAD(P)H] activity"/>
    <property type="evidence" value="ECO:0007669"/>
    <property type="project" value="TreeGrafter"/>
</dbReference>
<sequence length="267" mass="29050">MKVLAIGASKNIGYYAATRLLDQGATVIFLMRSPSVFDNNEKMKSYVSSGKARLVKGDALNREDVNRTWQSAIEDGPVDVLLFTLGGTPSFSLTKGFFITPANLCTQTILNAITTIPSSIKPKIVAITSNGVDKASHKALPLAMKPVYGYLLDGPHKDKLGAERVLAYCAGRDWVDPEPLETVLDPSWVTTQGLPAEGELKDSIVVVRPAMFTDGACRAEEGGKVRTSTQIISGAYTISRRDVAYFIVEGILKDWDHWKGSTAFITY</sequence>
<evidence type="ECO:0000313" key="3">
    <source>
        <dbReference type="EMBL" id="KZT19324.1"/>
    </source>
</evidence>
<dbReference type="AlphaFoldDB" id="A0A165N8Z1"/>
<evidence type="ECO:0000313" key="4">
    <source>
        <dbReference type="Proteomes" id="UP000076761"/>
    </source>
</evidence>
<comment type="similarity">
    <text evidence="1">Belongs to the avfA family.</text>
</comment>
<dbReference type="InterPro" id="IPR036291">
    <property type="entry name" value="NAD(P)-bd_dom_sf"/>
</dbReference>
<dbReference type="PANTHER" id="PTHR43355">
    <property type="entry name" value="FLAVIN REDUCTASE (NADPH)"/>
    <property type="match status" value="1"/>
</dbReference>
<name>A0A165N8Z1_9AGAM</name>
<dbReference type="InParanoid" id="A0A165N8Z1"/>
<dbReference type="PANTHER" id="PTHR43355:SF2">
    <property type="entry name" value="FLAVIN REDUCTASE (NADPH)"/>
    <property type="match status" value="1"/>
</dbReference>